<reference evidence="2 3" key="1">
    <citation type="submission" date="2020-08" db="EMBL/GenBank/DDBJ databases">
        <title>Genomic Encyclopedia of Type Strains, Phase IV (KMG-IV): sequencing the most valuable type-strain genomes for metagenomic binning, comparative biology and taxonomic classification.</title>
        <authorList>
            <person name="Goeker M."/>
        </authorList>
    </citation>
    <scope>NUCLEOTIDE SEQUENCE [LARGE SCALE GENOMIC DNA]</scope>
    <source>
        <strain evidence="2 3">YC6886</strain>
    </source>
</reference>
<proteinExistence type="predicted"/>
<protein>
    <recommendedName>
        <fullName evidence="1">DUF5069 domain-containing protein</fullName>
    </recommendedName>
</protein>
<dbReference type="RefSeq" id="WP_184019824.1">
    <property type="nucleotide sequence ID" value="NZ_JACHFD010000014.1"/>
</dbReference>
<comment type="caution">
    <text evidence="2">The sequence shown here is derived from an EMBL/GenBank/DDBJ whole genome shotgun (WGS) entry which is preliminary data.</text>
</comment>
<dbReference type="Pfam" id="PF16798">
    <property type="entry name" value="DUF5069"/>
    <property type="match status" value="1"/>
</dbReference>
<evidence type="ECO:0000259" key="1">
    <source>
        <dbReference type="Pfam" id="PF16798"/>
    </source>
</evidence>
<gene>
    <name evidence="2" type="ORF">HNR46_002880</name>
</gene>
<accession>A0A840V3S4</accession>
<name>A0A840V3S4_9BACT</name>
<dbReference type="Proteomes" id="UP000557717">
    <property type="component" value="Unassembled WGS sequence"/>
</dbReference>
<feature type="domain" description="DUF5069" evidence="1">
    <location>
        <begin position="5"/>
        <end position="138"/>
    </location>
</feature>
<sequence length="139" mass="16051">MTDTIPCSPFLETDGVIYFPRLCDKIRRMAAGTLATDYHANLGSGMDLWTCQFLGVEYEDLKAFVLNGKTDEETLSWARENGIERPPYEAAWWRSYMLHRGSRDDLAERLATRKQESGFAHRDDIRSFMDYIDADEGRL</sequence>
<dbReference type="EMBL" id="JACHFD010000014">
    <property type="protein sequence ID" value="MBB5352632.1"/>
    <property type="molecule type" value="Genomic_DNA"/>
</dbReference>
<organism evidence="2 3">
    <name type="scientific">Haloferula luteola</name>
    <dbReference type="NCBI Taxonomy" id="595692"/>
    <lineage>
        <taxon>Bacteria</taxon>
        <taxon>Pseudomonadati</taxon>
        <taxon>Verrucomicrobiota</taxon>
        <taxon>Verrucomicrobiia</taxon>
        <taxon>Verrucomicrobiales</taxon>
        <taxon>Verrucomicrobiaceae</taxon>
        <taxon>Haloferula</taxon>
    </lineage>
</organism>
<evidence type="ECO:0000313" key="2">
    <source>
        <dbReference type="EMBL" id="MBB5352632.1"/>
    </source>
</evidence>
<dbReference type="InterPro" id="IPR031849">
    <property type="entry name" value="DUF5069"/>
</dbReference>
<evidence type="ECO:0000313" key="3">
    <source>
        <dbReference type="Proteomes" id="UP000557717"/>
    </source>
</evidence>
<keyword evidence="3" id="KW-1185">Reference proteome</keyword>
<dbReference type="AlphaFoldDB" id="A0A840V3S4"/>